<protein>
    <recommendedName>
        <fullName evidence="3">Lipoprotein</fullName>
    </recommendedName>
</protein>
<keyword evidence="2" id="KW-1185">Reference proteome</keyword>
<dbReference type="RefSeq" id="WP_251835012.1">
    <property type="nucleotide sequence ID" value="NZ_JACSQG010000001.1"/>
</dbReference>
<reference evidence="1 2" key="1">
    <citation type="submission" date="2020-08" db="EMBL/GenBank/DDBJ databases">
        <title>A Genomic Blueprint of the Chicken Gut Microbiome.</title>
        <authorList>
            <person name="Gilroy R."/>
            <person name="Ravi A."/>
            <person name="Getino M."/>
            <person name="Pursley I."/>
            <person name="Horton D.L."/>
            <person name="Alikhan N.-F."/>
            <person name="Baker D."/>
            <person name="Gharbi K."/>
            <person name="Hall N."/>
            <person name="Watson M."/>
            <person name="Adriaenssens E.M."/>
            <person name="Foster-Nyarko E."/>
            <person name="Jarju S."/>
            <person name="Secka A."/>
            <person name="Antonio M."/>
            <person name="Oren A."/>
            <person name="Chaudhuri R."/>
            <person name="La Ragione R.M."/>
            <person name="Hildebrand F."/>
            <person name="Pallen M.J."/>
        </authorList>
    </citation>
    <scope>NUCLEOTIDE SEQUENCE [LARGE SCALE GENOMIC DNA]</scope>
    <source>
        <strain evidence="1 2">Sa2CUA2</strain>
    </source>
</reference>
<gene>
    <name evidence="1" type="ORF">H9642_03530</name>
</gene>
<dbReference type="EMBL" id="JACSQG010000001">
    <property type="protein sequence ID" value="MBD7976253.1"/>
    <property type="molecule type" value="Genomic_DNA"/>
</dbReference>
<accession>A0ABR8TKF0</accession>
<evidence type="ECO:0000313" key="2">
    <source>
        <dbReference type="Proteomes" id="UP000611945"/>
    </source>
</evidence>
<sequence>MQTFIMVVLSATVLLGGCAGQSKPSASINDQSESVVRNPYRYDDHRPIVRPRFDDAQVMEYRFVPARRYHGRGEFSHYNWVRQP</sequence>
<organism evidence="1 2">
    <name type="scientific">Serpens gallinarum</name>
    <dbReference type="NCBI Taxonomy" id="2763075"/>
    <lineage>
        <taxon>Bacteria</taxon>
        <taxon>Pseudomonadati</taxon>
        <taxon>Pseudomonadota</taxon>
        <taxon>Gammaproteobacteria</taxon>
        <taxon>Pseudomonadales</taxon>
        <taxon>Pseudomonadaceae</taxon>
        <taxon>Pseudomonas</taxon>
    </lineage>
</organism>
<name>A0ABR8TKF0_9PSED</name>
<evidence type="ECO:0008006" key="3">
    <source>
        <dbReference type="Google" id="ProtNLM"/>
    </source>
</evidence>
<evidence type="ECO:0000313" key="1">
    <source>
        <dbReference type="EMBL" id="MBD7976253.1"/>
    </source>
</evidence>
<proteinExistence type="predicted"/>
<comment type="caution">
    <text evidence="1">The sequence shown here is derived from an EMBL/GenBank/DDBJ whole genome shotgun (WGS) entry which is preliminary data.</text>
</comment>
<dbReference type="Proteomes" id="UP000611945">
    <property type="component" value="Unassembled WGS sequence"/>
</dbReference>